<dbReference type="InterPro" id="IPR012907">
    <property type="entry name" value="Peptidase_S11_C"/>
</dbReference>
<dbReference type="InterPro" id="IPR015956">
    <property type="entry name" value="Peniciliin-bd_prot_C_sf"/>
</dbReference>
<dbReference type="InterPro" id="IPR018044">
    <property type="entry name" value="Peptidase_S11"/>
</dbReference>
<evidence type="ECO:0000256" key="3">
    <source>
        <dbReference type="ARBA" id="ARBA00007164"/>
    </source>
</evidence>
<reference evidence="19" key="1">
    <citation type="journal article" date="2018" name="Genome Biol.">
        <title>SKESA: strategic k-mer extension for scrupulous assemblies.</title>
        <authorList>
            <person name="Souvorov A."/>
            <person name="Agarwala R."/>
            <person name="Lipman D.J."/>
        </authorList>
    </citation>
    <scope>NUCLEOTIDE SEQUENCE</scope>
    <source>
        <strain evidence="19">Clostridioides</strain>
    </source>
</reference>
<evidence type="ECO:0000256" key="17">
    <source>
        <dbReference type="SAM" id="SignalP"/>
    </source>
</evidence>
<keyword evidence="7 17" id="KW-0732">Signal</keyword>
<evidence type="ECO:0000256" key="15">
    <source>
        <dbReference type="RuleBase" id="RU004016"/>
    </source>
</evidence>
<dbReference type="InterPro" id="IPR001967">
    <property type="entry name" value="Peptidase_S11_N"/>
</dbReference>
<feature type="domain" description="Peptidase S11 D-Ala-D-Ala carboxypeptidase A C-terminal" evidence="18">
    <location>
        <begin position="289"/>
        <end position="379"/>
    </location>
</feature>
<feature type="signal peptide" evidence="17">
    <location>
        <begin position="1"/>
        <end position="27"/>
    </location>
</feature>
<feature type="active site" description="Proton acceptor" evidence="13">
    <location>
        <position position="65"/>
    </location>
</feature>
<feature type="active site" description="Acyl-ester intermediate" evidence="13">
    <location>
        <position position="62"/>
    </location>
</feature>
<dbReference type="GO" id="GO:0006508">
    <property type="term" value="P:proteolysis"/>
    <property type="evidence" value="ECO:0007669"/>
    <property type="project" value="UniProtKB-KW"/>
</dbReference>
<evidence type="ECO:0000256" key="4">
    <source>
        <dbReference type="ARBA" id="ARBA00012448"/>
    </source>
</evidence>
<evidence type="ECO:0000256" key="1">
    <source>
        <dbReference type="ARBA" id="ARBA00003217"/>
    </source>
</evidence>
<evidence type="ECO:0000313" key="19">
    <source>
        <dbReference type="EMBL" id="HBH2619174.1"/>
    </source>
</evidence>
<evidence type="ECO:0000256" key="16">
    <source>
        <dbReference type="SAM" id="Phobius"/>
    </source>
</evidence>
<evidence type="ECO:0000256" key="9">
    <source>
        <dbReference type="ARBA" id="ARBA00022960"/>
    </source>
</evidence>
<dbReference type="AlphaFoldDB" id="A0A9P3WQH4"/>
<protein>
    <recommendedName>
        <fullName evidence="4">serine-type D-Ala-D-Ala carboxypeptidase</fullName>
        <ecNumber evidence="4">3.4.16.4</ecNumber>
    </recommendedName>
</protein>
<comment type="catalytic activity">
    <reaction evidence="12">
        <text>Preferential cleavage: (Ac)2-L-Lys-D-Ala-|-D-Ala. Also transpeptidation of peptidyl-alanyl moieties that are N-acyl substituents of D-alanine.</text>
        <dbReference type="EC" id="3.4.16.4"/>
    </reaction>
</comment>
<keyword evidence="8" id="KW-0378">Hydrolase</keyword>
<reference evidence="19" key="2">
    <citation type="submission" date="2021-06" db="EMBL/GenBank/DDBJ databases">
        <authorList>
            <consortium name="NCBI Pathogen Detection Project"/>
        </authorList>
    </citation>
    <scope>NUCLEOTIDE SEQUENCE</scope>
    <source>
        <strain evidence="19">Clostridioides</strain>
    </source>
</reference>
<dbReference type="InterPro" id="IPR037167">
    <property type="entry name" value="Peptidase_S11_C_sf"/>
</dbReference>
<feature type="transmembrane region" description="Helical" evidence="16">
    <location>
        <begin position="389"/>
        <end position="413"/>
    </location>
</feature>
<evidence type="ECO:0000256" key="14">
    <source>
        <dbReference type="PIRSR" id="PIRSR618044-2"/>
    </source>
</evidence>
<dbReference type="SUPFAM" id="SSF56601">
    <property type="entry name" value="beta-lactamase/transpeptidase-like"/>
    <property type="match status" value="1"/>
</dbReference>
<feature type="chain" id="PRO_5041192636" description="serine-type D-Ala-D-Ala carboxypeptidase" evidence="17">
    <location>
        <begin position="28"/>
        <end position="430"/>
    </location>
</feature>
<dbReference type="Pfam" id="PF07943">
    <property type="entry name" value="PBP5_C"/>
    <property type="match status" value="1"/>
</dbReference>
<dbReference type="SUPFAM" id="SSF69189">
    <property type="entry name" value="Penicillin-binding protein associated domain"/>
    <property type="match status" value="1"/>
</dbReference>
<evidence type="ECO:0000256" key="8">
    <source>
        <dbReference type="ARBA" id="ARBA00022801"/>
    </source>
</evidence>
<dbReference type="EC" id="3.4.16.4" evidence="4"/>
<keyword evidence="5 19" id="KW-0121">Carboxypeptidase</keyword>
<dbReference type="Proteomes" id="UP000879542">
    <property type="component" value="Unassembled WGS sequence"/>
</dbReference>
<evidence type="ECO:0000256" key="10">
    <source>
        <dbReference type="ARBA" id="ARBA00022984"/>
    </source>
</evidence>
<evidence type="ECO:0000256" key="13">
    <source>
        <dbReference type="PIRSR" id="PIRSR618044-1"/>
    </source>
</evidence>
<dbReference type="PRINTS" id="PR00725">
    <property type="entry name" value="DADACBPTASE1"/>
</dbReference>
<comment type="pathway">
    <text evidence="2">Cell wall biogenesis; peptidoglycan biosynthesis.</text>
</comment>
<evidence type="ECO:0000256" key="12">
    <source>
        <dbReference type="ARBA" id="ARBA00034000"/>
    </source>
</evidence>
<organism evidence="19 20">
    <name type="scientific">Clostridioides difficile</name>
    <name type="common">Peptoclostridium difficile</name>
    <dbReference type="NCBI Taxonomy" id="1496"/>
    <lineage>
        <taxon>Bacteria</taxon>
        <taxon>Bacillati</taxon>
        <taxon>Bacillota</taxon>
        <taxon>Clostridia</taxon>
        <taxon>Peptostreptococcales</taxon>
        <taxon>Peptostreptococcaceae</taxon>
        <taxon>Clostridioides</taxon>
    </lineage>
</organism>
<evidence type="ECO:0000259" key="18">
    <source>
        <dbReference type="SMART" id="SM00936"/>
    </source>
</evidence>
<proteinExistence type="inferred from homology"/>
<dbReference type="GO" id="GO:0008360">
    <property type="term" value="P:regulation of cell shape"/>
    <property type="evidence" value="ECO:0007669"/>
    <property type="project" value="UniProtKB-KW"/>
</dbReference>
<sequence>MKRNLSLLLICLLIFTSFLGRSNISFADNEPAIVAKHAVLMDYETGKILYNKDGNSKLYPASTTKVWTACLVLKEVKDLNQVIEIKDLPQIDGSSMYLKEGESFTVKQLLDALLVHSANDAAFVLARYVGGGNVQKFIDLMNSEAKKIGATNTHFNNPHGLPDPNHYTTAHDMALIAREAMNNDTFRQIVKTKSLKFEATKAYPYERYFVNTNKFLTSHDKITYKGQPINIKYDIVDGIKTGYTDAAGKCLLSSAVKDGRRVIVAVFNSTNADLYLDSRILIDYGFDNFKCATIVDKEKYTDTKKVLFTKQHELIYEPKNSYKIFLEKNESKGNYDTKTELNKIDLPIKKGAKVGTLNVYNNGKLENSIDLIAKNNLDSSLPFLTENNVLMTFVKIIAGILILLVLFIITSNIKKKKKIKKARGKRNMKK</sequence>
<dbReference type="SMART" id="SM00936">
    <property type="entry name" value="PBP5_C"/>
    <property type="match status" value="1"/>
</dbReference>
<evidence type="ECO:0000256" key="5">
    <source>
        <dbReference type="ARBA" id="ARBA00022645"/>
    </source>
</evidence>
<dbReference type="EMBL" id="DAEQIJ010000003">
    <property type="protein sequence ID" value="HBH2619174.1"/>
    <property type="molecule type" value="Genomic_DNA"/>
</dbReference>
<feature type="binding site" evidence="14">
    <location>
        <position position="240"/>
    </location>
    <ligand>
        <name>substrate</name>
    </ligand>
</feature>
<keyword evidence="6" id="KW-0645">Protease</keyword>
<dbReference type="InterPro" id="IPR012338">
    <property type="entry name" value="Beta-lactam/transpept-like"/>
</dbReference>
<dbReference type="PANTHER" id="PTHR21581">
    <property type="entry name" value="D-ALANYL-D-ALANINE CARBOXYPEPTIDASE"/>
    <property type="match status" value="1"/>
</dbReference>
<keyword evidence="16" id="KW-0812">Transmembrane</keyword>
<name>A0A9P3WQH4_CLODI</name>
<dbReference type="GO" id="GO:0009002">
    <property type="term" value="F:serine-type D-Ala-D-Ala carboxypeptidase activity"/>
    <property type="evidence" value="ECO:0007669"/>
    <property type="project" value="UniProtKB-EC"/>
</dbReference>
<evidence type="ECO:0000256" key="6">
    <source>
        <dbReference type="ARBA" id="ARBA00022670"/>
    </source>
</evidence>
<dbReference type="Gene3D" id="2.60.410.10">
    <property type="entry name" value="D-Ala-D-Ala carboxypeptidase, C-terminal domain"/>
    <property type="match status" value="1"/>
</dbReference>
<dbReference type="Gene3D" id="3.40.710.10">
    <property type="entry name" value="DD-peptidase/beta-lactamase superfamily"/>
    <property type="match status" value="1"/>
</dbReference>
<evidence type="ECO:0000256" key="2">
    <source>
        <dbReference type="ARBA" id="ARBA00004752"/>
    </source>
</evidence>
<accession>A0A9P3WQH4</accession>
<evidence type="ECO:0000256" key="11">
    <source>
        <dbReference type="ARBA" id="ARBA00023316"/>
    </source>
</evidence>
<keyword evidence="16" id="KW-0472">Membrane</keyword>
<keyword evidence="11" id="KW-0961">Cell wall biogenesis/degradation</keyword>
<gene>
    <name evidence="19" type="ORF">KRQ00_000908</name>
</gene>
<keyword evidence="9" id="KW-0133">Cell shape</keyword>
<comment type="caution">
    <text evidence="19">The sequence shown here is derived from an EMBL/GenBank/DDBJ whole genome shotgun (WGS) entry which is preliminary data.</text>
</comment>
<comment type="similarity">
    <text evidence="3 15">Belongs to the peptidase S11 family.</text>
</comment>
<dbReference type="PANTHER" id="PTHR21581:SF6">
    <property type="entry name" value="TRAFFICKING PROTEIN PARTICLE COMPLEX SUBUNIT 12"/>
    <property type="match status" value="1"/>
</dbReference>
<dbReference type="RefSeq" id="WP_003430997.1">
    <property type="nucleotide sequence ID" value="NZ_AP025558.1"/>
</dbReference>
<keyword evidence="10" id="KW-0573">Peptidoglycan synthesis</keyword>
<dbReference type="GO" id="GO:0009252">
    <property type="term" value="P:peptidoglycan biosynthetic process"/>
    <property type="evidence" value="ECO:0007669"/>
    <property type="project" value="UniProtKB-KW"/>
</dbReference>
<evidence type="ECO:0000313" key="20">
    <source>
        <dbReference type="Proteomes" id="UP000879542"/>
    </source>
</evidence>
<dbReference type="GO" id="GO:0071555">
    <property type="term" value="P:cell wall organization"/>
    <property type="evidence" value="ECO:0007669"/>
    <property type="project" value="UniProtKB-KW"/>
</dbReference>
<dbReference type="Pfam" id="PF00768">
    <property type="entry name" value="Peptidase_S11"/>
    <property type="match status" value="1"/>
</dbReference>
<evidence type="ECO:0000256" key="7">
    <source>
        <dbReference type="ARBA" id="ARBA00022729"/>
    </source>
</evidence>
<keyword evidence="16" id="KW-1133">Transmembrane helix</keyword>
<feature type="active site" evidence="13">
    <location>
        <position position="117"/>
    </location>
</feature>
<comment type="function">
    <text evidence="1">Removes C-terminal D-alanyl residues from sugar-peptide cell wall precursors.</text>
</comment>